<feature type="transmembrane region" description="Helical" evidence="1">
    <location>
        <begin position="82"/>
        <end position="105"/>
    </location>
</feature>
<gene>
    <name evidence="2" type="ORF">IDM40_04845</name>
</gene>
<keyword evidence="3" id="KW-1185">Reference proteome</keyword>
<evidence type="ECO:0000313" key="2">
    <source>
        <dbReference type="EMBL" id="MBE2998038.1"/>
    </source>
</evidence>
<evidence type="ECO:0000313" key="3">
    <source>
        <dbReference type="Proteomes" id="UP000806528"/>
    </source>
</evidence>
<feature type="transmembrane region" description="Helical" evidence="1">
    <location>
        <begin position="112"/>
        <end position="134"/>
    </location>
</feature>
<accession>A0ABR9P2H2</accession>
<comment type="caution">
    <text evidence="2">The sequence shown here is derived from an EMBL/GenBank/DDBJ whole genome shotgun (WGS) entry which is preliminary data.</text>
</comment>
<evidence type="ECO:0000256" key="1">
    <source>
        <dbReference type="SAM" id="Phobius"/>
    </source>
</evidence>
<sequence>MSTDPEPTTETEDLRTRLARVEAHAEAMEAHVLDIRFQERRRALSGLLLALGGLLISLFLPWTEETGVYLLSILSETDEEESFAAITAAATCAMLVAGCVALPFLSRPGASATLTGFAVLIALASGALLLQSFFVPFEDHVSAGVLVAFASAIAAPVSAARVAKFPKADSEPHPARKKSP</sequence>
<feature type="transmembrane region" description="Helical" evidence="1">
    <location>
        <begin position="140"/>
        <end position="160"/>
    </location>
</feature>
<feature type="transmembrane region" description="Helical" evidence="1">
    <location>
        <begin position="43"/>
        <end position="62"/>
    </location>
</feature>
<keyword evidence="1" id="KW-1133">Transmembrane helix</keyword>
<protein>
    <submittedName>
        <fullName evidence="2">Uncharacterized protein</fullName>
    </submittedName>
</protein>
<keyword evidence="1" id="KW-0812">Transmembrane</keyword>
<dbReference type="EMBL" id="JADBGI010000003">
    <property type="protein sequence ID" value="MBE2998038.1"/>
    <property type="molecule type" value="Genomic_DNA"/>
</dbReference>
<proteinExistence type="predicted"/>
<keyword evidence="1" id="KW-0472">Membrane</keyword>
<organism evidence="2 3">
    <name type="scientific">Nocardiopsis coralli</name>
    <dbReference type="NCBI Taxonomy" id="2772213"/>
    <lineage>
        <taxon>Bacteria</taxon>
        <taxon>Bacillati</taxon>
        <taxon>Actinomycetota</taxon>
        <taxon>Actinomycetes</taxon>
        <taxon>Streptosporangiales</taxon>
        <taxon>Nocardiopsidaceae</taxon>
        <taxon>Nocardiopsis</taxon>
    </lineage>
</organism>
<reference evidence="2 3" key="1">
    <citation type="submission" date="2020-09" db="EMBL/GenBank/DDBJ databases">
        <title>Diversity and distribution of actinomycetes associated with coral in the coast of Hainan.</title>
        <authorList>
            <person name="Li F."/>
        </authorList>
    </citation>
    <scope>NUCLEOTIDE SEQUENCE [LARGE SCALE GENOMIC DNA]</scope>
    <source>
        <strain evidence="2 3">HNM0947</strain>
    </source>
</reference>
<dbReference type="Proteomes" id="UP000806528">
    <property type="component" value="Unassembled WGS sequence"/>
</dbReference>
<dbReference type="RefSeq" id="WP_193120669.1">
    <property type="nucleotide sequence ID" value="NZ_JADBGI010000003.1"/>
</dbReference>
<name>A0ABR9P2H2_9ACTN</name>